<keyword evidence="1" id="KW-1133">Transmembrane helix</keyword>
<evidence type="ECO:0000313" key="3">
    <source>
        <dbReference type="Proteomes" id="UP000726136"/>
    </source>
</evidence>
<evidence type="ECO:0008006" key="4">
    <source>
        <dbReference type="Google" id="ProtNLM"/>
    </source>
</evidence>
<keyword evidence="3" id="KW-1185">Reference proteome</keyword>
<evidence type="ECO:0000256" key="1">
    <source>
        <dbReference type="SAM" id="Phobius"/>
    </source>
</evidence>
<proteinExistence type="predicted"/>
<feature type="transmembrane region" description="Helical" evidence="1">
    <location>
        <begin position="77"/>
        <end position="98"/>
    </location>
</feature>
<name>A0ABR9Z7F6_VIBAN</name>
<protein>
    <recommendedName>
        <fullName evidence="4">DUF4271 domain-containing protein</fullName>
    </recommendedName>
</protein>
<comment type="caution">
    <text evidence="2">The sequence shown here is derived from an EMBL/GenBank/DDBJ whole genome shotgun (WGS) entry which is preliminary data.</text>
</comment>
<keyword evidence="1" id="KW-0812">Transmembrane</keyword>
<reference evidence="2 3" key="1">
    <citation type="journal article" date="2021" name="PeerJ">
        <title>Analysis of 44 Vibrio anguillarum genomes reveals high genetic diversity.</title>
        <authorList>
            <person name="Hansen M.J."/>
            <person name="Dalsgaard I."/>
        </authorList>
    </citation>
    <scope>NUCLEOTIDE SEQUENCE [LARGE SCALE GENOMIC DNA]</scope>
    <source>
        <strain evidence="2 3">040915-1/1B</strain>
    </source>
</reference>
<sequence length="167" mass="18526">MSAIQSLRGMFDSPTRFFTFSLVLVTTLSVFNGILFTIVLCAFSLIYSGKLAKDVGKDAQDENRLLMKEHLRSNGLLGFKFGLLSLFFGLLLLMVGQSHYLPPIASYILSGVLSIILVSFLVIQIINMRRIVKSLAPFCSLLIFFKFPFQLVALGFKLLFKGAKSGS</sequence>
<gene>
    <name evidence="2" type="ORF">EAY46_15030</name>
</gene>
<organism evidence="2 3">
    <name type="scientific">Vibrio anguillarum</name>
    <name type="common">Listonella anguillarum</name>
    <dbReference type="NCBI Taxonomy" id="55601"/>
    <lineage>
        <taxon>Bacteria</taxon>
        <taxon>Pseudomonadati</taxon>
        <taxon>Pseudomonadota</taxon>
        <taxon>Gammaproteobacteria</taxon>
        <taxon>Vibrionales</taxon>
        <taxon>Vibrionaceae</taxon>
        <taxon>Vibrio</taxon>
    </lineage>
</organism>
<dbReference type="RefSeq" id="WP_194663847.1">
    <property type="nucleotide sequence ID" value="NZ_RDPI01000019.1"/>
</dbReference>
<accession>A0ABR9Z7F6</accession>
<dbReference type="Proteomes" id="UP000726136">
    <property type="component" value="Unassembled WGS sequence"/>
</dbReference>
<dbReference type="EMBL" id="RDPI01000019">
    <property type="protein sequence ID" value="MBF4374381.1"/>
    <property type="molecule type" value="Genomic_DNA"/>
</dbReference>
<feature type="transmembrane region" description="Helical" evidence="1">
    <location>
        <begin position="104"/>
        <end position="123"/>
    </location>
</feature>
<evidence type="ECO:0000313" key="2">
    <source>
        <dbReference type="EMBL" id="MBF4374381.1"/>
    </source>
</evidence>
<feature type="transmembrane region" description="Helical" evidence="1">
    <location>
        <begin position="135"/>
        <end position="160"/>
    </location>
</feature>
<feature type="transmembrane region" description="Helical" evidence="1">
    <location>
        <begin position="20"/>
        <end position="47"/>
    </location>
</feature>
<keyword evidence="1" id="KW-0472">Membrane</keyword>